<dbReference type="PRINTS" id="PR00035">
    <property type="entry name" value="HTHGNTR"/>
</dbReference>
<dbReference type="PROSITE" id="PS50949">
    <property type="entry name" value="HTH_GNTR"/>
    <property type="match status" value="1"/>
</dbReference>
<dbReference type="Pfam" id="PF00392">
    <property type="entry name" value="GntR"/>
    <property type="match status" value="1"/>
</dbReference>
<dbReference type="Pfam" id="PF07729">
    <property type="entry name" value="FCD"/>
    <property type="match status" value="1"/>
</dbReference>
<sequence>MVTPRDLRKPPARERLHATVAEELEEQILTGELSVGDRLPSESAIAQSFGVSTRSVREAIQVLETKGLVRRRHGERTVVVRNDVSHFLGTLAINLHQLFASDPAYLRQLMDVRRMIEVEVAESLARREVPIGPEFSQALAELRAAADSGDHELFAERDAGFHAALVASAGNAVLTELYRHLFDLIISVIRVSSRVPTKSLERAYEEHARIHDRIASRDPAAAAQAVREHIDNSASYLEIALRQAQEKDD</sequence>
<feature type="domain" description="HTH gntR-type" evidence="4">
    <location>
        <begin position="14"/>
        <end position="82"/>
    </location>
</feature>
<dbReference type="CDD" id="cd07377">
    <property type="entry name" value="WHTH_GntR"/>
    <property type="match status" value="1"/>
</dbReference>
<organism evidence="5 6">
    <name type="scientific">Aliiruegeria lutimaris</name>
    <dbReference type="NCBI Taxonomy" id="571298"/>
    <lineage>
        <taxon>Bacteria</taxon>
        <taxon>Pseudomonadati</taxon>
        <taxon>Pseudomonadota</taxon>
        <taxon>Alphaproteobacteria</taxon>
        <taxon>Rhodobacterales</taxon>
        <taxon>Roseobacteraceae</taxon>
        <taxon>Aliiruegeria</taxon>
    </lineage>
</organism>
<proteinExistence type="predicted"/>
<evidence type="ECO:0000259" key="4">
    <source>
        <dbReference type="PROSITE" id="PS50949"/>
    </source>
</evidence>
<dbReference type="OrthoDB" id="9028214at2"/>
<evidence type="ECO:0000256" key="2">
    <source>
        <dbReference type="ARBA" id="ARBA00023125"/>
    </source>
</evidence>
<dbReference type="AlphaFoldDB" id="A0A1G8YH41"/>
<dbReference type="STRING" id="571298.SAMN04488026_102916"/>
<keyword evidence="3" id="KW-0804">Transcription</keyword>
<dbReference type="SUPFAM" id="SSF46785">
    <property type="entry name" value="Winged helix' DNA-binding domain"/>
    <property type="match status" value="1"/>
</dbReference>
<dbReference type="InterPro" id="IPR036388">
    <property type="entry name" value="WH-like_DNA-bd_sf"/>
</dbReference>
<dbReference type="RefSeq" id="WP_093157361.1">
    <property type="nucleotide sequence ID" value="NZ_FNEK01000029.1"/>
</dbReference>
<dbReference type="PANTHER" id="PTHR43537:SF5">
    <property type="entry name" value="UXU OPERON TRANSCRIPTIONAL REGULATOR"/>
    <property type="match status" value="1"/>
</dbReference>
<reference evidence="5 6" key="1">
    <citation type="submission" date="2016-10" db="EMBL/GenBank/DDBJ databases">
        <authorList>
            <person name="de Groot N.N."/>
        </authorList>
    </citation>
    <scope>NUCLEOTIDE SEQUENCE [LARGE SCALE GENOMIC DNA]</scope>
    <source>
        <strain evidence="5 6">DSM 25294</strain>
    </source>
</reference>
<keyword evidence="6" id="KW-1185">Reference proteome</keyword>
<dbReference type="SMART" id="SM00345">
    <property type="entry name" value="HTH_GNTR"/>
    <property type="match status" value="1"/>
</dbReference>
<keyword evidence="2" id="KW-0238">DNA-binding</keyword>
<evidence type="ECO:0000256" key="1">
    <source>
        <dbReference type="ARBA" id="ARBA00023015"/>
    </source>
</evidence>
<dbReference type="InterPro" id="IPR000524">
    <property type="entry name" value="Tscrpt_reg_HTH_GntR"/>
</dbReference>
<evidence type="ECO:0000313" key="6">
    <source>
        <dbReference type="Proteomes" id="UP000199382"/>
    </source>
</evidence>
<dbReference type="EMBL" id="FNEK01000029">
    <property type="protein sequence ID" value="SDK02013.1"/>
    <property type="molecule type" value="Genomic_DNA"/>
</dbReference>
<dbReference type="Proteomes" id="UP000199382">
    <property type="component" value="Unassembled WGS sequence"/>
</dbReference>
<protein>
    <submittedName>
        <fullName evidence="5">Transcriptional regulator, GntR family</fullName>
    </submittedName>
</protein>
<dbReference type="PANTHER" id="PTHR43537">
    <property type="entry name" value="TRANSCRIPTIONAL REGULATOR, GNTR FAMILY"/>
    <property type="match status" value="1"/>
</dbReference>
<evidence type="ECO:0000256" key="3">
    <source>
        <dbReference type="ARBA" id="ARBA00023163"/>
    </source>
</evidence>
<keyword evidence="1" id="KW-0805">Transcription regulation</keyword>
<dbReference type="InterPro" id="IPR036390">
    <property type="entry name" value="WH_DNA-bd_sf"/>
</dbReference>
<dbReference type="GO" id="GO:0003677">
    <property type="term" value="F:DNA binding"/>
    <property type="evidence" value="ECO:0007669"/>
    <property type="project" value="UniProtKB-KW"/>
</dbReference>
<dbReference type="SMART" id="SM00895">
    <property type="entry name" value="FCD"/>
    <property type="match status" value="1"/>
</dbReference>
<dbReference type="InterPro" id="IPR011711">
    <property type="entry name" value="GntR_C"/>
</dbReference>
<evidence type="ECO:0000313" key="5">
    <source>
        <dbReference type="EMBL" id="SDK02013.1"/>
    </source>
</evidence>
<accession>A0A1G8YH41</accession>
<dbReference type="Gene3D" id="1.20.120.530">
    <property type="entry name" value="GntR ligand-binding domain-like"/>
    <property type="match status" value="1"/>
</dbReference>
<dbReference type="SUPFAM" id="SSF48008">
    <property type="entry name" value="GntR ligand-binding domain-like"/>
    <property type="match status" value="1"/>
</dbReference>
<gene>
    <name evidence="5" type="ORF">SAMN04488026_102916</name>
</gene>
<name>A0A1G8YH41_9RHOB</name>
<dbReference type="InterPro" id="IPR008920">
    <property type="entry name" value="TF_FadR/GntR_C"/>
</dbReference>
<dbReference type="GO" id="GO:0003700">
    <property type="term" value="F:DNA-binding transcription factor activity"/>
    <property type="evidence" value="ECO:0007669"/>
    <property type="project" value="InterPro"/>
</dbReference>
<dbReference type="Gene3D" id="1.10.10.10">
    <property type="entry name" value="Winged helix-like DNA-binding domain superfamily/Winged helix DNA-binding domain"/>
    <property type="match status" value="1"/>
</dbReference>